<dbReference type="EMBL" id="JACMSC010000006">
    <property type="protein sequence ID" value="KAG6518820.1"/>
    <property type="molecule type" value="Genomic_DNA"/>
</dbReference>
<organism evidence="1 2">
    <name type="scientific">Zingiber officinale</name>
    <name type="common">Ginger</name>
    <name type="synonym">Amomum zingiber</name>
    <dbReference type="NCBI Taxonomy" id="94328"/>
    <lineage>
        <taxon>Eukaryota</taxon>
        <taxon>Viridiplantae</taxon>
        <taxon>Streptophyta</taxon>
        <taxon>Embryophyta</taxon>
        <taxon>Tracheophyta</taxon>
        <taxon>Spermatophyta</taxon>
        <taxon>Magnoliopsida</taxon>
        <taxon>Liliopsida</taxon>
        <taxon>Zingiberales</taxon>
        <taxon>Zingiberaceae</taxon>
        <taxon>Zingiber</taxon>
    </lineage>
</organism>
<name>A0A8J5H9C4_ZINOF</name>
<evidence type="ECO:0000313" key="1">
    <source>
        <dbReference type="EMBL" id="KAG6518820.1"/>
    </source>
</evidence>
<comment type="caution">
    <text evidence="1">The sequence shown here is derived from an EMBL/GenBank/DDBJ whole genome shotgun (WGS) entry which is preliminary data.</text>
</comment>
<dbReference type="Proteomes" id="UP000734854">
    <property type="component" value="Unassembled WGS sequence"/>
</dbReference>
<accession>A0A8J5H9C4</accession>
<proteinExistence type="predicted"/>
<reference evidence="1 2" key="1">
    <citation type="submission" date="2020-08" db="EMBL/GenBank/DDBJ databases">
        <title>Plant Genome Project.</title>
        <authorList>
            <person name="Zhang R.-G."/>
        </authorList>
    </citation>
    <scope>NUCLEOTIDE SEQUENCE [LARGE SCALE GENOMIC DNA]</scope>
    <source>
        <tissue evidence="1">Rhizome</tissue>
    </source>
</reference>
<sequence length="162" mass="18378">MPGIQHLKLGKLFVVSEEQYGELKSLLCLDQLQHSQPQKSRFYHTCRLSHHCDDNCVLDFDLCPFCEKYKLVYDCPSESCQVQGPKGCRACDVCISRQSLGLRTSSRSDHPFCKTIDNLKHNVILIHGYAGGDGGEGSRKVCKHKKDKREVTDMKNQLESMT</sequence>
<keyword evidence="2" id="KW-1185">Reference proteome</keyword>
<gene>
    <name evidence="1" type="ORF">ZIOFF_022301</name>
</gene>
<dbReference type="AlphaFoldDB" id="A0A8J5H9C4"/>
<evidence type="ECO:0000313" key="2">
    <source>
        <dbReference type="Proteomes" id="UP000734854"/>
    </source>
</evidence>
<protein>
    <submittedName>
        <fullName evidence="1">Uncharacterized protein</fullName>
    </submittedName>
</protein>